<keyword evidence="1" id="KW-0472">Membrane</keyword>
<comment type="caution">
    <text evidence="2">The sequence shown here is derived from an EMBL/GenBank/DDBJ whole genome shotgun (WGS) entry which is preliminary data.</text>
</comment>
<feature type="transmembrane region" description="Helical" evidence="1">
    <location>
        <begin position="57"/>
        <end position="80"/>
    </location>
</feature>
<name>A0A8S9IFN6_BRACR</name>
<evidence type="ECO:0000313" key="3">
    <source>
        <dbReference type="Proteomes" id="UP000712281"/>
    </source>
</evidence>
<keyword evidence="1" id="KW-1133">Transmembrane helix</keyword>
<evidence type="ECO:0000313" key="2">
    <source>
        <dbReference type="EMBL" id="KAF2568860.1"/>
    </source>
</evidence>
<proteinExistence type="predicted"/>
<sequence>MLLTEVRRGLKLVFSWRHHQLDNISGSASLERENLTSSLSYGRQALRYAPLGVKPPLLLRFLAVVVPLQAAAGFLFRFFLRLSLFVGPWRSPASEACPSFASGVDLESSLHLGQSVVCGSARGRVAALRNPIYSWCAPSVWLRGGGGVTVGQCRVGLEDSRISSSLSPPSASDRWWARQYWSLRLRLAPWQRKQVIVQSPFGGVDLAVLEKRQLENRTIHSSAVCFRRVSFLAVCFLYMSSRFNGCIRSRWDEMETANFRLSLRTTTSSLGLGSVFGSCRSRCIKV</sequence>
<organism evidence="2 3">
    <name type="scientific">Brassica cretica</name>
    <name type="common">Mustard</name>
    <dbReference type="NCBI Taxonomy" id="69181"/>
    <lineage>
        <taxon>Eukaryota</taxon>
        <taxon>Viridiplantae</taxon>
        <taxon>Streptophyta</taxon>
        <taxon>Embryophyta</taxon>
        <taxon>Tracheophyta</taxon>
        <taxon>Spermatophyta</taxon>
        <taxon>Magnoliopsida</taxon>
        <taxon>eudicotyledons</taxon>
        <taxon>Gunneridae</taxon>
        <taxon>Pentapetalae</taxon>
        <taxon>rosids</taxon>
        <taxon>malvids</taxon>
        <taxon>Brassicales</taxon>
        <taxon>Brassicaceae</taxon>
        <taxon>Brassiceae</taxon>
        <taxon>Brassica</taxon>
    </lineage>
</organism>
<dbReference type="Proteomes" id="UP000712281">
    <property type="component" value="Unassembled WGS sequence"/>
</dbReference>
<protein>
    <submittedName>
        <fullName evidence="2">Uncharacterized protein</fullName>
    </submittedName>
</protein>
<dbReference type="EMBL" id="QGKW02001911">
    <property type="protein sequence ID" value="KAF2568860.1"/>
    <property type="molecule type" value="Genomic_DNA"/>
</dbReference>
<gene>
    <name evidence="2" type="ORF">F2Q68_00028131</name>
</gene>
<keyword evidence="1" id="KW-0812">Transmembrane</keyword>
<reference evidence="2" key="1">
    <citation type="submission" date="2019-12" db="EMBL/GenBank/DDBJ databases">
        <title>Genome sequencing and annotation of Brassica cretica.</title>
        <authorList>
            <person name="Studholme D.J."/>
            <person name="Sarris P.F."/>
        </authorList>
    </citation>
    <scope>NUCLEOTIDE SEQUENCE</scope>
    <source>
        <strain evidence="2">PFS-001/15</strain>
        <tissue evidence="2">Leaf</tissue>
    </source>
</reference>
<dbReference type="AlphaFoldDB" id="A0A8S9IFN6"/>
<accession>A0A8S9IFN6</accession>
<evidence type="ECO:0000256" key="1">
    <source>
        <dbReference type="SAM" id="Phobius"/>
    </source>
</evidence>